<dbReference type="AlphaFoldDB" id="A0AAD1X9N7"/>
<comment type="caution">
    <text evidence="1">The sequence shown here is derived from an EMBL/GenBank/DDBJ whole genome shotgun (WGS) entry which is preliminary data.</text>
</comment>
<gene>
    <name evidence="1" type="ORF">ECRASSUSDP1_LOCUS4179</name>
</gene>
<organism evidence="1 2">
    <name type="scientific">Euplotes crassus</name>
    <dbReference type="NCBI Taxonomy" id="5936"/>
    <lineage>
        <taxon>Eukaryota</taxon>
        <taxon>Sar</taxon>
        <taxon>Alveolata</taxon>
        <taxon>Ciliophora</taxon>
        <taxon>Intramacronucleata</taxon>
        <taxon>Spirotrichea</taxon>
        <taxon>Hypotrichia</taxon>
        <taxon>Euplotida</taxon>
        <taxon>Euplotidae</taxon>
        <taxon>Moneuplotes</taxon>
    </lineage>
</organism>
<dbReference type="EMBL" id="CAMPGE010004009">
    <property type="protein sequence ID" value="CAI2362851.1"/>
    <property type="molecule type" value="Genomic_DNA"/>
</dbReference>
<evidence type="ECO:0000313" key="1">
    <source>
        <dbReference type="EMBL" id="CAI2362851.1"/>
    </source>
</evidence>
<keyword evidence="2" id="KW-1185">Reference proteome</keyword>
<evidence type="ECO:0000313" key="2">
    <source>
        <dbReference type="Proteomes" id="UP001295684"/>
    </source>
</evidence>
<dbReference type="Proteomes" id="UP001295684">
    <property type="component" value="Unassembled WGS sequence"/>
</dbReference>
<name>A0AAD1X9N7_EUPCR</name>
<sequence length="563" mass="65883">MEHSTRASVKKIKKESSEQTLVRECLKHSDEKPEFNVKEAIYNDIYSGSKKTSKSMMQILRENNDPETLKREIDLLNNFNFPKEVRVSSNILEMHPQILKDKLRISKVIHKHFDPSLYERENIKAIKQIMKLDRSETLDNPESLYKPYAKEEKGIRALLEKRRKIKKRNTNKSFDSKRDLPLGKVILNDFKTLLDKDDNLENNRSYLDRKNKVVDIMDDYYSRHIHKGLHKPEHLFMFKAKPMIPPGRILLEIERRKDRTKDRGPKIKVGESEVSLLSPIKGGRDQFTFEDFNGSHILPNDPSKDTGEFKVIKMRNNSVSFIKTRPKKSNEDITEVMNKSPKISHLQKSMEVLKNPDNEKDHSPKKIIDSEYIPKLPNIKRKIKYQTPKKKRPERAVKLNSINTSSINPKLPPKIQIPLPKPPHCSSKSKTELNLQNPQLQLCKKLSDLAKNNKKFTNKSYSKKMDSISTSIDKLKGAIETYEEHLNANVFNKNITLEEIKEDNELARVRNIDNFLNPRSIHKFKNENFLNSLYLSHMQSKSLWKPDKFKLADRLIYNIQQNQ</sequence>
<accession>A0AAD1X9N7</accession>
<reference evidence="1" key="1">
    <citation type="submission" date="2023-07" db="EMBL/GenBank/DDBJ databases">
        <authorList>
            <consortium name="AG Swart"/>
            <person name="Singh M."/>
            <person name="Singh A."/>
            <person name="Seah K."/>
            <person name="Emmerich C."/>
        </authorList>
    </citation>
    <scope>NUCLEOTIDE SEQUENCE</scope>
    <source>
        <strain evidence="1">DP1</strain>
    </source>
</reference>
<protein>
    <submittedName>
        <fullName evidence="1">Uncharacterized protein</fullName>
    </submittedName>
</protein>
<proteinExistence type="predicted"/>